<evidence type="ECO:0000313" key="2">
    <source>
        <dbReference type="Proteomes" id="UP000009183"/>
    </source>
</evidence>
<dbReference type="PaxDb" id="29760-VIT_16s0039g02840.t01"/>
<evidence type="ECO:0000313" key="1">
    <source>
        <dbReference type="EMBL" id="CCB50630.1"/>
    </source>
</evidence>
<dbReference type="InParanoid" id="F6HEI4"/>
<dbReference type="AlphaFoldDB" id="F6HEI4"/>
<protein>
    <submittedName>
        <fullName evidence="1">Uncharacterized protein</fullName>
    </submittedName>
</protein>
<dbReference type="HOGENOM" id="CLU_3000326_0_0_1"/>
<name>F6HEI4_VITVI</name>
<dbReference type="EMBL" id="FN595750">
    <property type="protein sequence ID" value="CCB50630.1"/>
    <property type="molecule type" value="Genomic_DNA"/>
</dbReference>
<sequence>MWSVCAPTSLPRPPPSLGSLVLTTWLRKLKGVEGQCLANSSVGVSPLHEEDTLLGFV</sequence>
<gene>
    <name evidence="1" type="ordered locus">VIT_16s0039g02840</name>
</gene>
<dbReference type="Proteomes" id="UP000009183">
    <property type="component" value="Chromosome 16"/>
</dbReference>
<proteinExistence type="predicted"/>
<organism evidence="1 2">
    <name type="scientific">Vitis vinifera</name>
    <name type="common">Grape</name>
    <dbReference type="NCBI Taxonomy" id="29760"/>
    <lineage>
        <taxon>Eukaryota</taxon>
        <taxon>Viridiplantae</taxon>
        <taxon>Streptophyta</taxon>
        <taxon>Embryophyta</taxon>
        <taxon>Tracheophyta</taxon>
        <taxon>Spermatophyta</taxon>
        <taxon>Magnoliopsida</taxon>
        <taxon>eudicotyledons</taxon>
        <taxon>Gunneridae</taxon>
        <taxon>Pentapetalae</taxon>
        <taxon>rosids</taxon>
        <taxon>Vitales</taxon>
        <taxon>Vitaceae</taxon>
        <taxon>Viteae</taxon>
        <taxon>Vitis</taxon>
    </lineage>
</organism>
<reference evidence="2" key="1">
    <citation type="journal article" date="2007" name="Nature">
        <title>The grapevine genome sequence suggests ancestral hexaploidization in major angiosperm phyla.</title>
        <authorList>
            <consortium name="The French-Italian Public Consortium for Grapevine Genome Characterization."/>
            <person name="Jaillon O."/>
            <person name="Aury J.-M."/>
            <person name="Noel B."/>
            <person name="Policriti A."/>
            <person name="Clepet C."/>
            <person name="Casagrande A."/>
            <person name="Choisne N."/>
            <person name="Aubourg S."/>
            <person name="Vitulo N."/>
            <person name="Jubin C."/>
            <person name="Vezzi A."/>
            <person name="Legeai F."/>
            <person name="Hugueney P."/>
            <person name="Dasilva C."/>
            <person name="Horner D."/>
            <person name="Mica E."/>
            <person name="Jublot D."/>
            <person name="Poulain J."/>
            <person name="Bruyere C."/>
            <person name="Billault A."/>
            <person name="Segurens B."/>
            <person name="Gouyvenoux M."/>
            <person name="Ugarte E."/>
            <person name="Cattonaro F."/>
            <person name="Anthouard V."/>
            <person name="Vico V."/>
            <person name="Del Fabbro C."/>
            <person name="Alaux M."/>
            <person name="Di Gaspero G."/>
            <person name="Dumas V."/>
            <person name="Felice N."/>
            <person name="Paillard S."/>
            <person name="Juman I."/>
            <person name="Moroldo M."/>
            <person name="Scalabrin S."/>
            <person name="Canaguier A."/>
            <person name="Le Clainche I."/>
            <person name="Malacrida G."/>
            <person name="Durand E."/>
            <person name="Pesole G."/>
            <person name="Laucou V."/>
            <person name="Chatelet P."/>
            <person name="Merdinoglu D."/>
            <person name="Delledonne M."/>
            <person name="Pezzotti M."/>
            <person name="Lecharny A."/>
            <person name="Scarpelli C."/>
            <person name="Artiguenave F."/>
            <person name="Pe M.E."/>
            <person name="Valle G."/>
            <person name="Morgante M."/>
            <person name="Caboche M."/>
            <person name="Adam-Blondon A.-F."/>
            <person name="Weissenbach J."/>
            <person name="Quetier F."/>
            <person name="Wincker P."/>
        </authorList>
    </citation>
    <scope>NUCLEOTIDE SEQUENCE [LARGE SCALE GENOMIC DNA]</scope>
    <source>
        <strain evidence="2">cv. Pinot noir / PN40024</strain>
    </source>
</reference>
<accession>F6HEI4</accession>
<keyword evidence="2" id="KW-1185">Reference proteome</keyword>